<evidence type="ECO:0000256" key="3">
    <source>
        <dbReference type="ARBA" id="ARBA00023163"/>
    </source>
</evidence>
<protein>
    <submittedName>
        <fullName evidence="5">Lrp/AsnC family transcriptional regulator</fullName>
    </submittedName>
</protein>
<dbReference type="GO" id="GO:0005829">
    <property type="term" value="C:cytosol"/>
    <property type="evidence" value="ECO:0007669"/>
    <property type="project" value="TreeGrafter"/>
</dbReference>
<dbReference type="SUPFAM" id="SSF54909">
    <property type="entry name" value="Dimeric alpha+beta barrel"/>
    <property type="match status" value="1"/>
</dbReference>
<dbReference type="AlphaFoldDB" id="A0A938YA87"/>
<dbReference type="Pfam" id="PF01037">
    <property type="entry name" value="AsnC_trans_reg"/>
    <property type="match status" value="1"/>
</dbReference>
<dbReference type="RefSeq" id="WP_205258847.1">
    <property type="nucleotide sequence ID" value="NZ_JAERWK010000002.1"/>
</dbReference>
<dbReference type="PROSITE" id="PS50956">
    <property type="entry name" value="HTH_ASNC_2"/>
    <property type="match status" value="1"/>
</dbReference>
<dbReference type="SMART" id="SM00344">
    <property type="entry name" value="HTH_ASNC"/>
    <property type="match status" value="1"/>
</dbReference>
<dbReference type="InterPro" id="IPR019888">
    <property type="entry name" value="Tscrpt_reg_AsnC-like"/>
</dbReference>
<evidence type="ECO:0000313" key="5">
    <source>
        <dbReference type="EMBL" id="MBM9465891.1"/>
    </source>
</evidence>
<comment type="caution">
    <text evidence="5">The sequence shown here is derived from an EMBL/GenBank/DDBJ whole genome shotgun (WGS) entry which is preliminary data.</text>
</comment>
<dbReference type="InterPro" id="IPR000485">
    <property type="entry name" value="AsnC-type_HTH_dom"/>
</dbReference>
<dbReference type="EMBL" id="JAERWK010000002">
    <property type="protein sequence ID" value="MBM9465891.1"/>
    <property type="molecule type" value="Genomic_DNA"/>
</dbReference>
<feature type="domain" description="HTH asnC-type" evidence="4">
    <location>
        <begin position="2"/>
        <end position="63"/>
    </location>
</feature>
<evidence type="ECO:0000313" key="6">
    <source>
        <dbReference type="Proteomes" id="UP000663792"/>
    </source>
</evidence>
<keyword evidence="3" id="KW-0804">Transcription</keyword>
<dbReference type="Gene3D" id="1.10.10.10">
    <property type="entry name" value="Winged helix-like DNA-binding domain superfamily/Winged helix DNA-binding domain"/>
    <property type="match status" value="1"/>
</dbReference>
<dbReference type="InterPro" id="IPR011991">
    <property type="entry name" value="ArsR-like_HTH"/>
</dbReference>
<dbReference type="PANTHER" id="PTHR30154:SF53">
    <property type="entry name" value="HTH-TYPE TRANSCRIPTIONAL REGULATOR LRPC"/>
    <property type="match status" value="1"/>
</dbReference>
<proteinExistence type="predicted"/>
<keyword evidence="6" id="KW-1185">Reference proteome</keyword>
<dbReference type="PRINTS" id="PR00033">
    <property type="entry name" value="HTHASNC"/>
</dbReference>
<dbReference type="SUPFAM" id="SSF46785">
    <property type="entry name" value="Winged helix' DNA-binding domain"/>
    <property type="match status" value="1"/>
</dbReference>
<name>A0A938YA87_9ACTN</name>
<gene>
    <name evidence="5" type="ORF">JL106_01190</name>
</gene>
<dbReference type="CDD" id="cd00090">
    <property type="entry name" value="HTH_ARSR"/>
    <property type="match status" value="1"/>
</dbReference>
<evidence type="ECO:0000256" key="1">
    <source>
        <dbReference type="ARBA" id="ARBA00023015"/>
    </source>
</evidence>
<accession>A0A938YA87</accession>
<dbReference type="PANTHER" id="PTHR30154">
    <property type="entry name" value="LEUCINE-RESPONSIVE REGULATORY PROTEIN"/>
    <property type="match status" value="1"/>
</dbReference>
<dbReference type="Gene3D" id="3.30.70.920">
    <property type="match status" value="1"/>
</dbReference>
<dbReference type="InterPro" id="IPR011008">
    <property type="entry name" value="Dimeric_a/b-barrel"/>
</dbReference>
<dbReference type="GO" id="GO:0043200">
    <property type="term" value="P:response to amino acid"/>
    <property type="evidence" value="ECO:0007669"/>
    <property type="project" value="TreeGrafter"/>
</dbReference>
<dbReference type="Pfam" id="PF13412">
    <property type="entry name" value="HTH_24"/>
    <property type="match status" value="1"/>
</dbReference>
<reference evidence="5" key="1">
    <citation type="submission" date="2021-01" db="EMBL/GenBank/DDBJ databases">
        <title>YIM 132084 draft genome.</title>
        <authorList>
            <person name="An D."/>
        </authorList>
    </citation>
    <scope>NUCLEOTIDE SEQUENCE</scope>
    <source>
        <strain evidence="5">YIM 132084</strain>
    </source>
</reference>
<keyword evidence="1" id="KW-0805">Transcription regulation</keyword>
<keyword evidence="2" id="KW-0238">DNA-binding</keyword>
<evidence type="ECO:0000259" key="4">
    <source>
        <dbReference type="PROSITE" id="PS50956"/>
    </source>
</evidence>
<evidence type="ECO:0000256" key="2">
    <source>
        <dbReference type="ARBA" id="ARBA00023125"/>
    </source>
</evidence>
<sequence length="174" mass="18328">MLEDVDARIVAALAEDGRCSFTELAERIGLSVSAVHQRVRRLERRGVITGYAALVATEQIGLPLTAFVSLTPVDPSVPGDHPAVLARFREIEACWAVAGLESYIVKVRVASPSALEQLLGRIRAAVAVSTRTTVVLSTAFEHRQVVPVPDAPGPQVALDGAAVDGAPLDGSTAR</sequence>
<dbReference type="InterPro" id="IPR019887">
    <property type="entry name" value="Tscrpt_reg_AsnC/Lrp_C"/>
</dbReference>
<dbReference type="InterPro" id="IPR036390">
    <property type="entry name" value="WH_DNA-bd_sf"/>
</dbReference>
<dbReference type="Proteomes" id="UP000663792">
    <property type="component" value="Unassembled WGS sequence"/>
</dbReference>
<dbReference type="InterPro" id="IPR019885">
    <property type="entry name" value="Tscrpt_reg_HTH_AsnC-type_CS"/>
</dbReference>
<dbReference type="InterPro" id="IPR036388">
    <property type="entry name" value="WH-like_DNA-bd_sf"/>
</dbReference>
<organism evidence="5 6">
    <name type="scientific">Nakamurella leprariae</name>
    <dbReference type="NCBI Taxonomy" id="2803911"/>
    <lineage>
        <taxon>Bacteria</taxon>
        <taxon>Bacillati</taxon>
        <taxon>Actinomycetota</taxon>
        <taxon>Actinomycetes</taxon>
        <taxon>Nakamurellales</taxon>
        <taxon>Nakamurellaceae</taxon>
        <taxon>Nakamurella</taxon>
    </lineage>
</organism>
<dbReference type="PROSITE" id="PS00519">
    <property type="entry name" value="HTH_ASNC_1"/>
    <property type="match status" value="1"/>
</dbReference>
<dbReference type="GO" id="GO:0043565">
    <property type="term" value="F:sequence-specific DNA binding"/>
    <property type="evidence" value="ECO:0007669"/>
    <property type="project" value="InterPro"/>
</dbReference>